<keyword evidence="10" id="KW-1185">Reference proteome</keyword>
<evidence type="ECO:0000256" key="4">
    <source>
        <dbReference type="ARBA" id="ARBA00021948"/>
    </source>
</evidence>
<dbReference type="InterPro" id="IPR036702">
    <property type="entry name" value="ComB-like_sf"/>
</dbReference>
<gene>
    <name evidence="8" type="primary">comB</name>
    <name evidence="9" type="ORF">SAMN05443428_11811</name>
</gene>
<proteinExistence type="inferred from homology"/>
<comment type="cofactor">
    <cofactor evidence="1 8">
        <name>Mg(2+)</name>
        <dbReference type="ChEBI" id="CHEBI:18420"/>
    </cofactor>
</comment>
<evidence type="ECO:0000256" key="3">
    <source>
        <dbReference type="ARBA" id="ARBA00012953"/>
    </source>
</evidence>
<dbReference type="GO" id="GO:0050545">
    <property type="term" value="F:sulfopyruvate decarboxylase activity"/>
    <property type="evidence" value="ECO:0007669"/>
    <property type="project" value="TreeGrafter"/>
</dbReference>
<dbReference type="RefSeq" id="WP_078697173.1">
    <property type="nucleotide sequence ID" value="NZ_FUYH01000018.1"/>
</dbReference>
<dbReference type="SUPFAM" id="SSF142823">
    <property type="entry name" value="ComB-like"/>
    <property type="match status" value="1"/>
</dbReference>
<dbReference type="STRING" id="1147123.SAMN05443428_11811"/>
<evidence type="ECO:0000256" key="5">
    <source>
        <dbReference type="ARBA" id="ARBA00022801"/>
    </source>
</evidence>
<reference evidence="10" key="1">
    <citation type="submission" date="2017-02" db="EMBL/GenBank/DDBJ databases">
        <authorList>
            <person name="Varghese N."/>
            <person name="Submissions S."/>
        </authorList>
    </citation>
    <scope>NUCLEOTIDE SEQUENCE [LARGE SCALE GENOMIC DNA]</scope>
    <source>
        <strain evidence="10">USBA 833</strain>
    </source>
</reference>
<protein>
    <recommendedName>
        <fullName evidence="4 8">Probable 2-phosphosulfolactate phosphatase</fullName>
        <ecNumber evidence="3 8">3.1.3.71</ecNumber>
    </recommendedName>
</protein>
<dbReference type="EMBL" id="FUYH01000018">
    <property type="protein sequence ID" value="SKA95361.1"/>
    <property type="molecule type" value="Genomic_DNA"/>
</dbReference>
<evidence type="ECO:0000313" key="9">
    <source>
        <dbReference type="EMBL" id="SKA95361.1"/>
    </source>
</evidence>
<dbReference type="Pfam" id="PF04029">
    <property type="entry name" value="2-ph_phosp"/>
    <property type="match status" value="1"/>
</dbReference>
<keyword evidence="5 8" id="KW-0378">Hydrolase</keyword>
<accession>A0A1T4Y202</accession>
<comment type="similarity">
    <text evidence="2 8">Belongs to the ComB family.</text>
</comment>
<evidence type="ECO:0000256" key="8">
    <source>
        <dbReference type="HAMAP-Rule" id="MF_00490"/>
    </source>
</evidence>
<organism evidence="9 10">
    <name type="scientific">Caloramator quimbayensis</name>
    <dbReference type="NCBI Taxonomy" id="1147123"/>
    <lineage>
        <taxon>Bacteria</taxon>
        <taxon>Bacillati</taxon>
        <taxon>Bacillota</taxon>
        <taxon>Clostridia</taxon>
        <taxon>Eubacteriales</taxon>
        <taxon>Clostridiaceae</taxon>
        <taxon>Caloramator</taxon>
    </lineage>
</organism>
<dbReference type="FunFam" id="3.90.1560.10:FF:000001">
    <property type="entry name" value="Probable 2-phosphosulfolactate phosphatase"/>
    <property type="match status" value="1"/>
</dbReference>
<dbReference type="OrthoDB" id="4913at2"/>
<dbReference type="PANTHER" id="PTHR37311:SF1">
    <property type="entry name" value="2-PHOSPHOSULFOLACTATE PHOSPHATASE-RELATED"/>
    <property type="match status" value="1"/>
</dbReference>
<dbReference type="EC" id="3.1.3.71" evidence="3 8"/>
<dbReference type="PANTHER" id="PTHR37311">
    <property type="entry name" value="2-PHOSPHOSULFOLACTATE PHOSPHATASE-RELATED"/>
    <property type="match status" value="1"/>
</dbReference>
<name>A0A1T4Y202_9CLOT</name>
<dbReference type="Proteomes" id="UP000190105">
    <property type="component" value="Unassembled WGS sequence"/>
</dbReference>
<comment type="catalytic activity">
    <reaction evidence="7 8">
        <text>(2R)-O-phospho-3-sulfolactate + H2O = (2R)-3-sulfolactate + phosphate</text>
        <dbReference type="Rhea" id="RHEA:23416"/>
        <dbReference type="ChEBI" id="CHEBI:15377"/>
        <dbReference type="ChEBI" id="CHEBI:15597"/>
        <dbReference type="ChEBI" id="CHEBI:43474"/>
        <dbReference type="ChEBI" id="CHEBI:58738"/>
        <dbReference type="EC" id="3.1.3.71"/>
    </reaction>
</comment>
<dbReference type="Gene3D" id="3.90.1560.10">
    <property type="entry name" value="ComB-like"/>
    <property type="match status" value="1"/>
</dbReference>
<dbReference type="GO" id="GO:0000287">
    <property type="term" value="F:magnesium ion binding"/>
    <property type="evidence" value="ECO:0007669"/>
    <property type="project" value="UniProtKB-UniRule"/>
</dbReference>
<dbReference type="InterPro" id="IPR005238">
    <property type="entry name" value="ComB-like"/>
</dbReference>
<evidence type="ECO:0000256" key="2">
    <source>
        <dbReference type="ARBA" id="ARBA00009997"/>
    </source>
</evidence>
<sequence>MRINLIPSIEYIKEEEMEGKNVVVIDVLRATSVITTALYNGASEVVTAVEIDEALKYKDENTLLGGERRALKIDGFDFSNSPIEYSREAVFGKRIVLTTTNGTKAINKSMRAEKIFIGCMMNGKAAAKKIIEYDKDAFIVCAGTYGKFSLDDFICAGKIINDAVEEKDVQIDDFAAAALLSYRDNRDDVISYVKNAYHYKYLISIGLEDDIKYCFREDVFDVVPEYRNGSIRL</sequence>
<evidence type="ECO:0000256" key="6">
    <source>
        <dbReference type="ARBA" id="ARBA00022842"/>
    </source>
</evidence>
<evidence type="ECO:0000313" key="10">
    <source>
        <dbReference type="Proteomes" id="UP000190105"/>
    </source>
</evidence>
<dbReference type="HAMAP" id="MF_00490">
    <property type="entry name" value="ComB"/>
    <property type="match status" value="1"/>
</dbReference>
<keyword evidence="6 8" id="KW-0460">Magnesium</keyword>
<dbReference type="GO" id="GO:0050532">
    <property type="term" value="F:2-phosphosulfolactate phosphatase activity"/>
    <property type="evidence" value="ECO:0007669"/>
    <property type="project" value="UniProtKB-UniRule"/>
</dbReference>
<dbReference type="AlphaFoldDB" id="A0A1T4Y202"/>
<evidence type="ECO:0000256" key="1">
    <source>
        <dbReference type="ARBA" id="ARBA00001946"/>
    </source>
</evidence>
<evidence type="ECO:0000256" key="7">
    <source>
        <dbReference type="ARBA" id="ARBA00033711"/>
    </source>
</evidence>